<organism evidence="2 3">
    <name type="scientific">Dentiradicibacter hellwigii</name>
    <dbReference type="NCBI Taxonomy" id="3149053"/>
    <lineage>
        <taxon>Bacteria</taxon>
        <taxon>Pseudomonadati</taxon>
        <taxon>Pseudomonadota</taxon>
        <taxon>Betaproteobacteria</taxon>
        <taxon>Rhodocyclales</taxon>
        <taxon>Rhodocyclaceae</taxon>
        <taxon>Dentiradicibacter</taxon>
    </lineage>
</organism>
<accession>A0ABV4UGX2</accession>
<feature type="chain" id="PRO_5046083368" evidence="1">
    <location>
        <begin position="31"/>
        <end position="220"/>
    </location>
</feature>
<evidence type="ECO:0000256" key="1">
    <source>
        <dbReference type="SAM" id="SignalP"/>
    </source>
</evidence>
<reference evidence="3" key="1">
    <citation type="submission" date="2024-06" db="EMBL/GenBank/DDBJ databases">
        <title>Radixoralia hellwigii gen. nov., sp nov., isolated from a root canal in the human oral cavity.</title>
        <authorList>
            <person name="Bartsch S."/>
            <person name="Wittmer A."/>
            <person name="Schulz A.-K."/>
            <person name="Neumann-Schaal M."/>
            <person name="Wolf J."/>
            <person name="Gronow S."/>
            <person name="Tennert C."/>
            <person name="Haecker G."/>
            <person name="Cieplik F."/>
            <person name="Al-Ahmad A."/>
        </authorList>
    </citation>
    <scope>NUCLEOTIDE SEQUENCE [LARGE SCALE GENOMIC DNA]</scope>
    <source>
        <strain evidence="3">Wk13</strain>
    </source>
</reference>
<proteinExistence type="predicted"/>
<keyword evidence="1" id="KW-0732">Signal</keyword>
<dbReference type="Gene3D" id="3.90.1720.10">
    <property type="entry name" value="endopeptidase domain like (from Nostoc punctiforme)"/>
    <property type="match status" value="1"/>
</dbReference>
<dbReference type="Proteomes" id="UP001574673">
    <property type="component" value="Unassembled WGS sequence"/>
</dbReference>
<evidence type="ECO:0000313" key="3">
    <source>
        <dbReference type="Proteomes" id="UP001574673"/>
    </source>
</evidence>
<evidence type="ECO:0000313" key="2">
    <source>
        <dbReference type="EMBL" id="MFA9950856.1"/>
    </source>
</evidence>
<dbReference type="InterPro" id="IPR038765">
    <property type="entry name" value="Papain-like_cys_pep_sf"/>
</dbReference>
<protein>
    <submittedName>
        <fullName evidence="2">YiiX/YebB-like N1pC/P60 family cysteine hydrolase</fullName>
    </submittedName>
</protein>
<dbReference type="SUPFAM" id="SSF54001">
    <property type="entry name" value="Cysteine proteinases"/>
    <property type="match status" value="1"/>
</dbReference>
<sequence>MTFWKNRPRQRTVLLFAAALSLSAALSAAAWIGFAHDRQPPAKPLPAPQPQALLPDTSRLQAGDWIFRSGVSVDSRFIKRISHSPYSHIGMVVQTDPHIVVAHATTDDDPNLPNQVLLTPLADFAAADKADAVAVARPRFLNASQRRQSADYAARLQGKPFVLDERNHQPFYCTHVVLDAVRRHAPQFNPKWQYLDIAVFRGEYLFPEAFTHEDIAWIYR</sequence>
<gene>
    <name evidence="2" type="ORF">ABCS64_11070</name>
</gene>
<dbReference type="RefSeq" id="WP_418891952.1">
    <property type="nucleotide sequence ID" value="NZ_JBEUWX010000003.1"/>
</dbReference>
<dbReference type="Pfam" id="PF05708">
    <property type="entry name" value="Peptidase_C92"/>
    <property type="match status" value="1"/>
</dbReference>
<comment type="caution">
    <text evidence="2">The sequence shown here is derived from an EMBL/GenBank/DDBJ whole genome shotgun (WGS) entry which is preliminary data.</text>
</comment>
<dbReference type="InterPro" id="IPR024453">
    <property type="entry name" value="Peptidase_C92"/>
</dbReference>
<dbReference type="EMBL" id="JBEUWX010000003">
    <property type="protein sequence ID" value="MFA9950856.1"/>
    <property type="molecule type" value="Genomic_DNA"/>
</dbReference>
<keyword evidence="3" id="KW-1185">Reference proteome</keyword>
<name>A0ABV4UGX2_9RHOO</name>
<feature type="signal peptide" evidence="1">
    <location>
        <begin position="1"/>
        <end position="30"/>
    </location>
</feature>